<dbReference type="InterPro" id="IPR003439">
    <property type="entry name" value="ABC_transporter-like_ATP-bd"/>
</dbReference>
<proteinExistence type="inferred from homology"/>
<dbReference type="SMART" id="SM00382">
    <property type="entry name" value="AAA"/>
    <property type="match status" value="2"/>
</dbReference>
<evidence type="ECO:0000256" key="5">
    <source>
        <dbReference type="ARBA" id="ARBA00022840"/>
    </source>
</evidence>
<dbReference type="Gene3D" id="3.40.50.300">
    <property type="entry name" value="P-loop containing nucleotide triphosphate hydrolases"/>
    <property type="match status" value="2"/>
</dbReference>
<dbReference type="GO" id="GO:0055085">
    <property type="term" value="P:transmembrane transport"/>
    <property type="evidence" value="ECO:0007669"/>
    <property type="project" value="UniProtKB-ARBA"/>
</dbReference>
<feature type="domain" description="ABC transporter" evidence="6">
    <location>
        <begin position="267"/>
        <end position="515"/>
    </location>
</feature>
<dbReference type="InterPro" id="IPR050319">
    <property type="entry name" value="ABC_transp_ATP-bind"/>
</dbReference>
<reference evidence="7 8" key="1">
    <citation type="submission" date="2018-04" db="EMBL/GenBank/DDBJ databases">
        <title>Pelagivirga bohaiensis gen. nov., sp. nov., a bacterium isolated from the Bohai Sea.</title>
        <authorList>
            <person name="Ji X."/>
        </authorList>
    </citation>
    <scope>NUCLEOTIDE SEQUENCE [LARGE SCALE GENOMIC DNA]</scope>
    <source>
        <strain evidence="7 8">BH-SD16</strain>
    </source>
</reference>
<keyword evidence="3" id="KW-0813">Transport</keyword>
<dbReference type="AlphaFoldDB" id="A0A2T7FUC9"/>
<dbReference type="PROSITE" id="PS50893">
    <property type="entry name" value="ABC_TRANSPORTER_2"/>
    <property type="match status" value="2"/>
</dbReference>
<protein>
    <submittedName>
        <fullName evidence="7">Microcin ABC transporter ATP-binding protein</fullName>
    </submittedName>
</protein>
<dbReference type="Proteomes" id="UP000244817">
    <property type="component" value="Unassembled WGS sequence"/>
</dbReference>
<keyword evidence="5 7" id="KW-0067">ATP-binding</keyword>
<dbReference type="GO" id="GO:0016887">
    <property type="term" value="F:ATP hydrolysis activity"/>
    <property type="evidence" value="ECO:0007669"/>
    <property type="project" value="InterPro"/>
</dbReference>
<dbReference type="GO" id="GO:0015833">
    <property type="term" value="P:peptide transport"/>
    <property type="evidence" value="ECO:0007669"/>
    <property type="project" value="InterPro"/>
</dbReference>
<dbReference type="OrthoDB" id="9802264at2"/>
<organism evidence="7 8">
    <name type="scientific">Thalassorhabdomicrobium marinisediminis</name>
    <dbReference type="NCBI Taxonomy" id="2170577"/>
    <lineage>
        <taxon>Bacteria</taxon>
        <taxon>Pseudomonadati</taxon>
        <taxon>Pseudomonadota</taxon>
        <taxon>Alphaproteobacteria</taxon>
        <taxon>Rhodobacterales</taxon>
        <taxon>Paracoccaceae</taxon>
        <taxon>Thalassorhabdomicrobium</taxon>
    </lineage>
</organism>
<evidence type="ECO:0000256" key="4">
    <source>
        <dbReference type="ARBA" id="ARBA00022741"/>
    </source>
</evidence>
<comment type="caution">
    <text evidence="7">The sequence shown here is derived from an EMBL/GenBank/DDBJ whole genome shotgun (WGS) entry which is preliminary data.</text>
</comment>
<evidence type="ECO:0000256" key="2">
    <source>
        <dbReference type="ARBA" id="ARBA00005417"/>
    </source>
</evidence>
<dbReference type="Pfam" id="PF08352">
    <property type="entry name" value="oligo_HPY"/>
    <property type="match status" value="2"/>
</dbReference>
<name>A0A2T7FUC9_9RHOB</name>
<evidence type="ECO:0000313" key="7">
    <source>
        <dbReference type="EMBL" id="PVA05752.1"/>
    </source>
</evidence>
<evidence type="ECO:0000256" key="1">
    <source>
        <dbReference type="ARBA" id="ARBA00004417"/>
    </source>
</evidence>
<dbReference type="InterPro" id="IPR017871">
    <property type="entry name" value="ABC_transporter-like_CS"/>
</dbReference>
<dbReference type="InterPro" id="IPR003593">
    <property type="entry name" value="AAA+_ATPase"/>
</dbReference>
<gene>
    <name evidence="7" type="ORF">DC363_13070</name>
</gene>
<dbReference type="PANTHER" id="PTHR43776:SF7">
    <property type="entry name" value="D,D-DIPEPTIDE TRANSPORT ATP-BINDING PROTEIN DDPF-RELATED"/>
    <property type="match status" value="1"/>
</dbReference>
<dbReference type="NCBIfam" id="NF008453">
    <property type="entry name" value="PRK11308.1"/>
    <property type="match status" value="2"/>
</dbReference>
<dbReference type="CDD" id="cd03257">
    <property type="entry name" value="ABC_NikE_OppD_transporters"/>
    <property type="match status" value="2"/>
</dbReference>
<dbReference type="Pfam" id="PF00005">
    <property type="entry name" value="ABC_tran"/>
    <property type="match status" value="2"/>
</dbReference>
<comment type="subcellular location">
    <subcellularLocation>
        <location evidence="1">Cell inner membrane</location>
        <topology evidence="1">Peripheral membrane protein</topology>
    </subcellularLocation>
</comment>
<dbReference type="RefSeq" id="WP_108641605.1">
    <property type="nucleotide sequence ID" value="NZ_QCYG01000008.1"/>
</dbReference>
<dbReference type="EMBL" id="QCYG01000008">
    <property type="protein sequence ID" value="PVA05752.1"/>
    <property type="molecule type" value="Genomic_DNA"/>
</dbReference>
<dbReference type="NCBIfam" id="NF007739">
    <property type="entry name" value="PRK10419.1"/>
    <property type="match status" value="2"/>
</dbReference>
<dbReference type="FunFam" id="3.40.50.300:FF:000016">
    <property type="entry name" value="Oligopeptide ABC transporter ATP-binding component"/>
    <property type="match status" value="1"/>
</dbReference>
<dbReference type="GO" id="GO:0005524">
    <property type="term" value="F:ATP binding"/>
    <property type="evidence" value="ECO:0007669"/>
    <property type="project" value="UniProtKB-KW"/>
</dbReference>
<dbReference type="InterPro" id="IPR027417">
    <property type="entry name" value="P-loop_NTPase"/>
</dbReference>
<evidence type="ECO:0000256" key="3">
    <source>
        <dbReference type="ARBA" id="ARBA00022448"/>
    </source>
</evidence>
<evidence type="ECO:0000313" key="8">
    <source>
        <dbReference type="Proteomes" id="UP000244817"/>
    </source>
</evidence>
<dbReference type="GO" id="GO:0005886">
    <property type="term" value="C:plasma membrane"/>
    <property type="evidence" value="ECO:0007669"/>
    <property type="project" value="UniProtKB-SubCell"/>
</dbReference>
<dbReference type="SUPFAM" id="SSF52540">
    <property type="entry name" value="P-loop containing nucleoside triphosphate hydrolases"/>
    <property type="match status" value="2"/>
</dbReference>
<keyword evidence="8" id="KW-1185">Reference proteome</keyword>
<feature type="domain" description="ABC transporter" evidence="6">
    <location>
        <begin position="4"/>
        <end position="246"/>
    </location>
</feature>
<accession>A0A2T7FUC9</accession>
<dbReference type="PANTHER" id="PTHR43776">
    <property type="entry name" value="TRANSPORT ATP-BINDING PROTEIN"/>
    <property type="match status" value="1"/>
</dbReference>
<dbReference type="InterPro" id="IPR013563">
    <property type="entry name" value="Oligopep_ABC_C"/>
</dbReference>
<comment type="similarity">
    <text evidence="2">Belongs to the ABC transporter superfamily.</text>
</comment>
<dbReference type="PROSITE" id="PS00211">
    <property type="entry name" value="ABC_TRANSPORTER_1"/>
    <property type="match status" value="2"/>
</dbReference>
<sequence length="527" mass="57232">MSLLSISDLSLSIGPVDILHDVTLTVAPGEIVAITGESGSGKSMTALAVMGLLPRGAQASGRVDLDGTDILTTPEPDLCRMRGNTMGMVFQEPMTALNPVQTIGAQVAETIEIHEATTKRDARARAADMLVKVGLKVPPTRYPHELSGGQRQRVVIAMAIARQPRLLIADEPTTALDVTTQARILDLLRDLVREFDMGLLLITHDLAVVADIADRIVVMQNGRVVEAGPTGQLLRDMQHPYTRALFAASSHTPDIAPRPTGDDRQGLQVRHVCREYPLPRRRLFGPRPRFRALDDVSFDIKPGERVGLVGESGSGKSTLTRAILGLEEVQSGTITLDGAPVFTGTRPNLAVRRKMQVVFQDPYSSFNPRHKVGRLVAEPFHLLPHPPDDVNDRIARALRDVGLSESDAGKFIHEFSGGQRQRIAIARALIVAPELIIFDEAVSALDVSVRAQVLDLIADICAARDLAYLFVSHDLSVVRGVTDRVLVMKSGQIVEQGPTEDVFSAPQHPYTRALLAAAPQLPDLHKV</sequence>
<evidence type="ECO:0000259" key="6">
    <source>
        <dbReference type="PROSITE" id="PS50893"/>
    </source>
</evidence>
<keyword evidence="4" id="KW-0547">Nucleotide-binding</keyword>